<dbReference type="RefSeq" id="WP_240832145.1">
    <property type="nucleotide sequence ID" value="NZ_JAKWBL010000004.1"/>
</dbReference>
<dbReference type="Pfam" id="PF18942">
    <property type="entry name" value="DUF5689"/>
    <property type="match status" value="2"/>
</dbReference>
<feature type="domain" description="DUF5689" evidence="1">
    <location>
        <begin position="36"/>
        <end position="264"/>
    </location>
</feature>
<evidence type="ECO:0000313" key="3">
    <source>
        <dbReference type="Proteomes" id="UP001202248"/>
    </source>
</evidence>
<dbReference type="PROSITE" id="PS51257">
    <property type="entry name" value="PROKAR_LIPOPROTEIN"/>
    <property type="match status" value="1"/>
</dbReference>
<proteinExistence type="predicted"/>
<dbReference type="InterPro" id="IPR043744">
    <property type="entry name" value="DUF5689"/>
</dbReference>
<reference evidence="2 3" key="1">
    <citation type="submission" date="2022-02" db="EMBL/GenBank/DDBJ databases">
        <authorList>
            <person name="Min J."/>
        </authorList>
    </citation>
    <scope>NUCLEOTIDE SEQUENCE [LARGE SCALE GENOMIC DNA]</scope>
    <source>
        <strain evidence="2 3">GR10-1</strain>
    </source>
</reference>
<comment type="caution">
    <text evidence="2">The sequence shown here is derived from an EMBL/GenBank/DDBJ whole genome shotgun (WGS) entry which is preliminary data.</text>
</comment>
<evidence type="ECO:0000313" key="2">
    <source>
        <dbReference type="EMBL" id="MCH5600133.1"/>
    </source>
</evidence>
<sequence length="674" mass="72275">MKNFGFFLIAMVAIAASCNRQFDAPPENVDPEIDVTMSIMDLKARYKATGNFKRIEDEQIISGIVIADDRSGNFYKQIIIQDETGGIPVLLDGNNVYTQYPVGRRVFIKLKGMMLGDYGGTIQVGLDSSRSSDGRFLNLDGIPQVMFDEYIIKGSFNNTVTPKLISPDDFINNMKDPLLSTLVQINNAEFRDADIDKTYADASKNVSAVNLTIKTCNKESVVLRNSSYAKFAALNVPDGNGVLTAIPSIFNETMQLFIRDTADVQFNNTRCSGQVPIPTLKTIAELKIYATGDSSIPAGVFIKGVVVSDVKNESTGNYRLQDATAGIQLRFKTASNPDAVVGDSLTVTVGGLSLSQFNGGLQINNVETVTKSGTGVITPRTATVAAIIENNRTWESTVVMINNVTITKEYETNSGASYIIRDATGQLSSFIRNTSGITMPTNATSIAGYVSLYQSSNSGSQLETQITLRSQDDIIGGSGGAFSATYDFADVKNSTGTTDPTAPPTTEGLTFSNFTAVGVSANSSASARFSFSSWPTGAENSSNDFTGAINLSKYYEVTITPASGKQMDLTKITFTLQRSSTGVRQASLRSSIDAYSSNLPASIDPENENLSVVNANIFQVTDEVTNAQNGCAIMLGAAYVNISGSVTFRFYGFNAESTGGSFSIDNVKFEGVVK</sequence>
<gene>
    <name evidence="2" type="ORF">MKP09_20535</name>
</gene>
<organism evidence="2 3">
    <name type="scientific">Niabella ginsengisoli</name>
    <dbReference type="NCBI Taxonomy" id="522298"/>
    <lineage>
        <taxon>Bacteria</taxon>
        <taxon>Pseudomonadati</taxon>
        <taxon>Bacteroidota</taxon>
        <taxon>Chitinophagia</taxon>
        <taxon>Chitinophagales</taxon>
        <taxon>Chitinophagaceae</taxon>
        <taxon>Niabella</taxon>
    </lineage>
</organism>
<feature type="domain" description="DUF5689" evidence="1">
    <location>
        <begin position="280"/>
        <end position="474"/>
    </location>
</feature>
<keyword evidence="3" id="KW-1185">Reference proteome</keyword>
<evidence type="ECO:0000259" key="1">
    <source>
        <dbReference type="Pfam" id="PF18942"/>
    </source>
</evidence>
<dbReference type="Proteomes" id="UP001202248">
    <property type="component" value="Unassembled WGS sequence"/>
</dbReference>
<dbReference type="EMBL" id="JAKWBL010000004">
    <property type="protein sequence ID" value="MCH5600133.1"/>
    <property type="molecule type" value="Genomic_DNA"/>
</dbReference>
<name>A0ABS9SP04_9BACT</name>
<protein>
    <submittedName>
        <fullName evidence="2">DUF5689 domain-containing protein</fullName>
    </submittedName>
</protein>
<accession>A0ABS9SP04</accession>